<dbReference type="STRING" id="914237.A0A1E1JZW2"/>
<feature type="domain" description="Inhibitor I9" evidence="2">
    <location>
        <begin position="4"/>
        <end position="74"/>
    </location>
</feature>
<dbReference type="InterPro" id="IPR010259">
    <property type="entry name" value="S8pro/Inhibitor_I9"/>
</dbReference>
<dbReference type="InterPro" id="IPR052471">
    <property type="entry name" value="PBI_I9"/>
</dbReference>
<evidence type="ECO:0000259" key="2">
    <source>
        <dbReference type="Pfam" id="PF05922"/>
    </source>
</evidence>
<organism evidence="3 4">
    <name type="scientific">Rhynchosporium graminicola</name>
    <dbReference type="NCBI Taxonomy" id="2792576"/>
    <lineage>
        <taxon>Eukaryota</taxon>
        <taxon>Fungi</taxon>
        <taxon>Dikarya</taxon>
        <taxon>Ascomycota</taxon>
        <taxon>Pezizomycotina</taxon>
        <taxon>Leotiomycetes</taxon>
        <taxon>Helotiales</taxon>
        <taxon>Ploettnerulaceae</taxon>
        <taxon>Rhynchosporium</taxon>
    </lineage>
</organism>
<comment type="similarity">
    <text evidence="1">Belongs to the protease inhibitor I9 family.</text>
</comment>
<comment type="caution">
    <text evidence="3">The sequence shown here is derived from an EMBL/GenBank/DDBJ whole genome shotgun (WGS) entry which is preliminary data.</text>
</comment>
<dbReference type="GO" id="GO:0042144">
    <property type="term" value="P:vacuole fusion, non-autophagic"/>
    <property type="evidence" value="ECO:0007669"/>
    <property type="project" value="TreeGrafter"/>
</dbReference>
<gene>
    <name evidence="3" type="ORF">RCO7_01539</name>
</gene>
<dbReference type="PANTHER" id="PTHR28288:SF2">
    <property type="entry name" value="PROTEASE B INHIBITOR 2"/>
    <property type="match status" value="1"/>
</dbReference>
<protein>
    <submittedName>
        <fullName evidence="3">Related to proteinase inhibitor PBI2</fullName>
    </submittedName>
</protein>
<accession>A0A1E1JZW2</accession>
<sequence>MPEFIVAVKKGLTEKQYKEAQQHAVDKGGKIVSEFDRNGIMPGFVVDFPADSVSTLESGPHVESVESNGEVKTQ</sequence>
<dbReference type="InterPro" id="IPR037045">
    <property type="entry name" value="S8pro/Inhibitor_I9_sf"/>
</dbReference>
<dbReference type="AlphaFoldDB" id="A0A1E1JZW2"/>
<dbReference type="InParanoid" id="A0A1E1JZW2"/>
<evidence type="ECO:0000256" key="1">
    <source>
        <dbReference type="ARBA" id="ARBA00038069"/>
    </source>
</evidence>
<dbReference type="SUPFAM" id="SSF54897">
    <property type="entry name" value="Protease propeptides/inhibitors"/>
    <property type="match status" value="1"/>
</dbReference>
<dbReference type="PANTHER" id="PTHR28288">
    <property type="entry name" value="PROTEASE B INHIBITOR 2"/>
    <property type="match status" value="1"/>
</dbReference>
<dbReference type="EMBL" id="FJUW01000004">
    <property type="protein sequence ID" value="CZS91301.1"/>
    <property type="molecule type" value="Genomic_DNA"/>
</dbReference>
<name>A0A1E1JZW2_9HELO</name>
<reference evidence="4" key="1">
    <citation type="submission" date="2016-03" db="EMBL/GenBank/DDBJ databases">
        <authorList>
            <person name="Ploux O."/>
        </authorList>
    </citation>
    <scope>NUCLEOTIDE SEQUENCE [LARGE SCALE GENOMIC DNA]</scope>
    <source>
        <strain evidence="4">UK7</strain>
    </source>
</reference>
<dbReference type="GO" id="GO:0004866">
    <property type="term" value="F:endopeptidase inhibitor activity"/>
    <property type="evidence" value="ECO:0007669"/>
    <property type="project" value="TreeGrafter"/>
</dbReference>
<dbReference type="Proteomes" id="UP000178129">
    <property type="component" value="Unassembled WGS sequence"/>
</dbReference>
<proteinExistence type="inferred from homology"/>
<keyword evidence="4" id="KW-1185">Reference proteome</keyword>
<evidence type="ECO:0000313" key="4">
    <source>
        <dbReference type="Proteomes" id="UP000178129"/>
    </source>
</evidence>
<dbReference type="Pfam" id="PF05922">
    <property type="entry name" value="Inhibitor_I9"/>
    <property type="match status" value="1"/>
</dbReference>
<dbReference type="Gene3D" id="3.30.70.80">
    <property type="entry name" value="Peptidase S8 propeptide/proteinase inhibitor I9"/>
    <property type="match status" value="1"/>
</dbReference>
<evidence type="ECO:0000313" key="3">
    <source>
        <dbReference type="EMBL" id="CZS91301.1"/>
    </source>
</evidence>